<dbReference type="InterPro" id="IPR011006">
    <property type="entry name" value="CheY-like_superfamily"/>
</dbReference>
<evidence type="ECO:0000256" key="5">
    <source>
        <dbReference type="PROSITE-ProRule" id="PRU00169"/>
    </source>
</evidence>
<evidence type="ECO:0000256" key="4">
    <source>
        <dbReference type="ARBA" id="ARBA00023012"/>
    </source>
</evidence>
<dbReference type="RefSeq" id="WP_255844136.1">
    <property type="nucleotide sequence ID" value="NZ_CP094358.1"/>
</dbReference>
<dbReference type="PROSITE" id="PS50109">
    <property type="entry name" value="HIS_KIN"/>
    <property type="match status" value="1"/>
</dbReference>
<dbReference type="SUPFAM" id="SSF55874">
    <property type="entry name" value="ATPase domain of HSP90 chaperone/DNA topoisomerase II/histidine kinase"/>
    <property type="match status" value="1"/>
</dbReference>
<dbReference type="Gene3D" id="3.40.50.2300">
    <property type="match status" value="1"/>
</dbReference>
<keyword evidence="8" id="KW-0067">ATP-binding</keyword>
<dbReference type="InterPro" id="IPR004358">
    <property type="entry name" value="Sig_transdc_His_kin-like_C"/>
</dbReference>
<feature type="modified residue" description="4-aspartylphosphate" evidence="5">
    <location>
        <position position="660"/>
    </location>
</feature>
<dbReference type="Proteomes" id="UP000831290">
    <property type="component" value="Chromosome"/>
</dbReference>
<reference evidence="8" key="1">
    <citation type="submission" date="2022-03" db="EMBL/GenBank/DDBJ databases">
        <title>Description of Abyssus ytuae gen. nov., sp. nov., a novel member of the family Flavobacteriaceae isolated from the sediment of Mariana Trench.</title>
        <authorList>
            <person name="Zhang J."/>
            <person name="Xu X."/>
        </authorList>
    </citation>
    <scope>NUCLEOTIDE SEQUENCE</scope>
    <source>
        <strain evidence="8">MT3330</strain>
    </source>
</reference>
<organism evidence="8 9">
    <name type="scientific">Abyssalbus ytuae</name>
    <dbReference type="NCBI Taxonomy" id="2926907"/>
    <lineage>
        <taxon>Bacteria</taxon>
        <taxon>Pseudomonadati</taxon>
        <taxon>Bacteroidota</taxon>
        <taxon>Flavobacteriia</taxon>
        <taxon>Flavobacteriales</taxon>
        <taxon>Flavobacteriaceae</taxon>
        <taxon>Abyssalbus</taxon>
    </lineage>
</organism>
<dbReference type="PROSITE" id="PS50110">
    <property type="entry name" value="RESPONSE_REGULATORY"/>
    <property type="match status" value="1"/>
</dbReference>
<dbReference type="Pfam" id="PF00072">
    <property type="entry name" value="Response_reg"/>
    <property type="match status" value="1"/>
</dbReference>
<dbReference type="InterPro" id="IPR036890">
    <property type="entry name" value="HATPase_C_sf"/>
</dbReference>
<dbReference type="InterPro" id="IPR001789">
    <property type="entry name" value="Sig_transdc_resp-reg_receiver"/>
</dbReference>
<dbReference type="GO" id="GO:0005524">
    <property type="term" value="F:ATP binding"/>
    <property type="evidence" value="ECO:0007669"/>
    <property type="project" value="UniProtKB-KW"/>
</dbReference>
<keyword evidence="9" id="KW-1185">Reference proteome</keyword>
<dbReference type="Pfam" id="PF00512">
    <property type="entry name" value="HisKA"/>
    <property type="match status" value="1"/>
</dbReference>
<dbReference type="SUPFAM" id="SSF47384">
    <property type="entry name" value="Homodimeric domain of signal transducing histidine kinase"/>
    <property type="match status" value="1"/>
</dbReference>
<sequence length="734" mass="83263">MRPATYIYLFIFLFSPSLFSQELISISDSLLHLKKKVYEFKNEGSFEKAMITLNNGVKLAESTESHKDLIDFYNLYIQLHTEYNKYDKARVYMTMAYSVLNYYNYPEGKALTNAFEALTLLENDPEEALAIIENIKSNITLEDKNNAICVNYIEGLINLKQKNYQTAQQIFEKILPVEHEFEKDYIRANTLLQLAKINYETSKFINGEIEASTALNVANEYNYPLIKIKAHHLLANIYENGGNYEKALSHFKSLTAIHNQVFTQETLKNNEDIAVKTESDFFSRILDQMNKDAIAQQQTVNISKLTSVLSSALLIIISLLTISLYRNNQIKYKTNDLLLKKNLELQIAKEEAEKAMQAKAQFLSTVSHELRTPLYAVTGLTHLLLEDNPNSSQKEHLKSLKFSGEYLLNFINDILQINKIEANKLKPENIPFDLRKVLNEVVNTYQQTAKESNNELVLKISDDIPSELIGDPIKLSQIFTNLVGNALKFTENGHVKVIADVKKSDFKNILVHFEVQDDGIGISKKMQTTIFDSFSQGSEQINRKYGGTGLGLAIVKSLLSLFGSEITLESELGRGTAFYFDIDFGISKTTQEEPEKVKTSLVNDDFFIGKRVLVVEDNKINQVITTKILAKKQMSCDIASNGYEALDKVHENQYDVILMDIHMPGISGLKTTEEIRKFNTEIPVIALTAISLDESKDDFYAAGCNDIITKPFKPEEFYETLAKNMINNSVSSES</sequence>
<feature type="domain" description="Histidine kinase" evidence="6">
    <location>
        <begin position="365"/>
        <end position="586"/>
    </location>
</feature>
<evidence type="ECO:0000313" key="8">
    <source>
        <dbReference type="EMBL" id="UOB18141.1"/>
    </source>
</evidence>
<dbReference type="CDD" id="cd16922">
    <property type="entry name" value="HATPase_EvgS-ArcB-TorS-like"/>
    <property type="match status" value="1"/>
</dbReference>
<evidence type="ECO:0000259" key="6">
    <source>
        <dbReference type="PROSITE" id="PS50109"/>
    </source>
</evidence>
<dbReference type="InterPro" id="IPR003594">
    <property type="entry name" value="HATPase_dom"/>
</dbReference>
<dbReference type="SUPFAM" id="SSF48452">
    <property type="entry name" value="TPR-like"/>
    <property type="match status" value="2"/>
</dbReference>
<dbReference type="GO" id="GO:0000155">
    <property type="term" value="F:phosphorelay sensor kinase activity"/>
    <property type="evidence" value="ECO:0007669"/>
    <property type="project" value="InterPro"/>
</dbReference>
<dbReference type="InterPro" id="IPR003661">
    <property type="entry name" value="HisK_dim/P_dom"/>
</dbReference>
<dbReference type="SMART" id="SM00388">
    <property type="entry name" value="HisKA"/>
    <property type="match status" value="1"/>
</dbReference>
<dbReference type="Gene3D" id="1.25.40.10">
    <property type="entry name" value="Tetratricopeptide repeat domain"/>
    <property type="match status" value="1"/>
</dbReference>
<keyword evidence="4" id="KW-0902">Two-component regulatory system</keyword>
<dbReference type="SMART" id="SM00448">
    <property type="entry name" value="REC"/>
    <property type="match status" value="1"/>
</dbReference>
<dbReference type="KEGG" id="fbm:MQE35_02300"/>
<dbReference type="CDD" id="cd17546">
    <property type="entry name" value="REC_hyHK_CKI1_RcsC-like"/>
    <property type="match status" value="1"/>
</dbReference>
<dbReference type="InterPro" id="IPR019734">
    <property type="entry name" value="TPR_rpt"/>
</dbReference>
<evidence type="ECO:0000256" key="3">
    <source>
        <dbReference type="ARBA" id="ARBA00022553"/>
    </source>
</evidence>
<proteinExistence type="predicted"/>
<dbReference type="InterPro" id="IPR036097">
    <property type="entry name" value="HisK_dim/P_sf"/>
</dbReference>
<dbReference type="AlphaFoldDB" id="A0A9E7A1S3"/>
<dbReference type="Gene3D" id="3.30.565.10">
    <property type="entry name" value="Histidine kinase-like ATPase, C-terminal domain"/>
    <property type="match status" value="1"/>
</dbReference>
<dbReference type="EMBL" id="CP094358">
    <property type="protein sequence ID" value="UOB18141.1"/>
    <property type="molecule type" value="Genomic_DNA"/>
</dbReference>
<accession>A0A9E7A1S3</accession>
<dbReference type="EC" id="2.7.13.3" evidence="2"/>
<evidence type="ECO:0000313" key="9">
    <source>
        <dbReference type="Proteomes" id="UP000831290"/>
    </source>
</evidence>
<dbReference type="Pfam" id="PF02518">
    <property type="entry name" value="HATPase_c"/>
    <property type="match status" value="1"/>
</dbReference>
<protein>
    <recommendedName>
        <fullName evidence="2">histidine kinase</fullName>
        <ecNumber evidence="2">2.7.13.3</ecNumber>
    </recommendedName>
</protein>
<feature type="domain" description="Response regulatory" evidence="7">
    <location>
        <begin position="611"/>
        <end position="725"/>
    </location>
</feature>
<dbReference type="PRINTS" id="PR00344">
    <property type="entry name" value="BCTRLSENSOR"/>
</dbReference>
<dbReference type="CDD" id="cd00082">
    <property type="entry name" value="HisKA"/>
    <property type="match status" value="1"/>
</dbReference>
<dbReference type="InterPro" id="IPR005467">
    <property type="entry name" value="His_kinase_dom"/>
</dbReference>
<dbReference type="Gene3D" id="1.10.287.130">
    <property type="match status" value="1"/>
</dbReference>
<dbReference type="SMART" id="SM00387">
    <property type="entry name" value="HATPase_c"/>
    <property type="match status" value="1"/>
</dbReference>
<evidence type="ECO:0000259" key="7">
    <source>
        <dbReference type="PROSITE" id="PS50110"/>
    </source>
</evidence>
<gene>
    <name evidence="8" type="ORF">MQE35_02300</name>
</gene>
<evidence type="ECO:0000256" key="2">
    <source>
        <dbReference type="ARBA" id="ARBA00012438"/>
    </source>
</evidence>
<dbReference type="InterPro" id="IPR011990">
    <property type="entry name" value="TPR-like_helical_dom_sf"/>
</dbReference>
<dbReference type="SUPFAM" id="SSF52172">
    <property type="entry name" value="CheY-like"/>
    <property type="match status" value="1"/>
</dbReference>
<evidence type="ECO:0000256" key="1">
    <source>
        <dbReference type="ARBA" id="ARBA00000085"/>
    </source>
</evidence>
<dbReference type="PANTHER" id="PTHR45339">
    <property type="entry name" value="HYBRID SIGNAL TRANSDUCTION HISTIDINE KINASE J"/>
    <property type="match status" value="1"/>
</dbReference>
<keyword evidence="3 5" id="KW-0597">Phosphoprotein</keyword>
<comment type="catalytic activity">
    <reaction evidence="1">
        <text>ATP + protein L-histidine = ADP + protein N-phospho-L-histidine.</text>
        <dbReference type="EC" id="2.7.13.3"/>
    </reaction>
</comment>
<keyword evidence="8" id="KW-0547">Nucleotide-binding</keyword>
<name>A0A9E7A1S3_9FLAO</name>
<dbReference type="FunFam" id="3.30.565.10:FF:000010">
    <property type="entry name" value="Sensor histidine kinase RcsC"/>
    <property type="match status" value="1"/>
</dbReference>
<dbReference type="SMART" id="SM00028">
    <property type="entry name" value="TPR"/>
    <property type="match status" value="2"/>
</dbReference>
<dbReference type="PANTHER" id="PTHR45339:SF1">
    <property type="entry name" value="HYBRID SIGNAL TRANSDUCTION HISTIDINE KINASE J"/>
    <property type="match status" value="1"/>
</dbReference>